<evidence type="ECO:0000256" key="10">
    <source>
        <dbReference type="ARBA" id="ARBA00023014"/>
    </source>
</evidence>
<dbReference type="EC" id="1.14.12.17" evidence="2"/>
<evidence type="ECO:0000256" key="2">
    <source>
        <dbReference type="ARBA" id="ARBA00012229"/>
    </source>
</evidence>
<dbReference type="PANTHER" id="PTHR43396">
    <property type="entry name" value="FLAVOHEMOPROTEIN"/>
    <property type="match status" value="1"/>
</dbReference>
<keyword evidence="14" id="KW-0813">Transport</keyword>
<dbReference type="PROSITE" id="PS01033">
    <property type="entry name" value="GLOBIN"/>
    <property type="match status" value="1"/>
</dbReference>
<dbReference type="InterPro" id="IPR039261">
    <property type="entry name" value="FNR_nucleotide-bd"/>
</dbReference>
<sequence length="446" mass="49992">MEKVVCAQYRFRVGSNDCGTSRFTEYQYVHELFGCGTSLMFFCIKNLSFGTMMITDADREIVKSTVPLLRENAKEIASTFYRDLFKAHPALLNTFNQTNMKIGAQPLALANAIYLAAENIDHLDVLMPWIYTIGYKHRAMMVKPIHYKVVGHFLLNAIAKTLDDKATPEVLNAWSIAYSTIASVFIDVEKELYADLGDDGQKSFIPLKIVKKELIADETITALALERCDGRAICPYLAGQYLTLRVQKEGHFHNRHYSLTHPFNGKTYNVAIKQEKDEQPLGVVSNEIAENFFEGDTILASLPAGNFVLVNDANHYLFIAGGIGITALLAMIKDLKNKGKLDLVTLIYYVSKKGQGASIEEIQSLLDKDQYIPLDKSNPLTKDLLQSKLTSGTQVYMCGSPSFLNTARTYLSECNHPESQVHFETFQPRLSLLKNAANNKSKTRVL</sequence>
<evidence type="ECO:0000256" key="4">
    <source>
        <dbReference type="ARBA" id="ARBA00022617"/>
    </source>
</evidence>
<dbReference type="GO" id="GO:0046872">
    <property type="term" value="F:metal ion binding"/>
    <property type="evidence" value="ECO:0007669"/>
    <property type="project" value="UniProtKB-KW"/>
</dbReference>
<dbReference type="InterPro" id="IPR000971">
    <property type="entry name" value="Globin"/>
</dbReference>
<protein>
    <recommendedName>
        <fullName evidence="2">nitric oxide dioxygenase</fullName>
        <ecNumber evidence="2">1.14.12.17</ecNumber>
    </recommendedName>
</protein>
<reference evidence="17" key="1">
    <citation type="submission" date="2021-02" db="EMBL/GenBank/DDBJ databases">
        <authorList>
            <person name="Nowell W R."/>
        </authorList>
    </citation>
    <scope>NUCLEOTIDE SEQUENCE</scope>
</reference>
<comment type="caution">
    <text evidence="17">The sequence shown here is derived from an EMBL/GenBank/DDBJ whole genome shotgun (WGS) entry which is preliminary data.</text>
</comment>
<dbReference type="GO" id="GO:0009636">
    <property type="term" value="P:response to toxic substance"/>
    <property type="evidence" value="ECO:0007669"/>
    <property type="project" value="UniProtKB-KW"/>
</dbReference>
<dbReference type="Proteomes" id="UP000663852">
    <property type="component" value="Unassembled WGS sequence"/>
</dbReference>
<dbReference type="GO" id="GO:0005344">
    <property type="term" value="F:oxygen carrier activity"/>
    <property type="evidence" value="ECO:0007669"/>
    <property type="project" value="UniProtKB-KW"/>
</dbReference>
<dbReference type="PROSITE" id="PS51384">
    <property type="entry name" value="FAD_FR"/>
    <property type="match status" value="1"/>
</dbReference>
<comment type="similarity">
    <text evidence="1">In the C-terminal section; belongs to the flavoprotein pyridine nucleotide cytochrome reductase family.</text>
</comment>
<evidence type="ECO:0000256" key="11">
    <source>
        <dbReference type="ARBA" id="ARBA00023027"/>
    </source>
</evidence>
<evidence type="ECO:0000313" key="17">
    <source>
        <dbReference type="EMBL" id="CAF1346546.1"/>
    </source>
</evidence>
<evidence type="ECO:0000256" key="6">
    <source>
        <dbReference type="ARBA" id="ARBA00022714"/>
    </source>
</evidence>
<comment type="similarity">
    <text evidence="14">Belongs to the globin family.</text>
</comment>
<dbReference type="GO" id="GO:0071500">
    <property type="term" value="P:cellular response to nitrosative stress"/>
    <property type="evidence" value="ECO:0007669"/>
    <property type="project" value="TreeGrafter"/>
</dbReference>
<dbReference type="FunFam" id="1.10.490.10:FF:000003">
    <property type="entry name" value="Flavohemoprotein"/>
    <property type="match status" value="1"/>
</dbReference>
<dbReference type="Gene3D" id="1.10.490.10">
    <property type="entry name" value="Globins"/>
    <property type="match status" value="1"/>
</dbReference>
<dbReference type="GO" id="GO:0046210">
    <property type="term" value="P:nitric oxide catabolic process"/>
    <property type="evidence" value="ECO:0007669"/>
    <property type="project" value="TreeGrafter"/>
</dbReference>
<evidence type="ECO:0000256" key="5">
    <source>
        <dbReference type="ARBA" id="ARBA00022630"/>
    </source>
</evidence>
<dbReference type="SUPFAM" id="SSF52343">
    <property type="entry name" value="Ferredoxin reductase-like, C-terminal NADP-linked domain"/>
    <property type="match status" value="1"/>
</dbReference>
<keyword evidence="8" id="KW-0560">Oxidoreductase</keyword>
<dbReference type="AlphaFoldDB" id="A0A815H2C2"/>
<evidence type="ECO:0000256" key="3">
    <source>
        <dbReference type="ARBA" id="ARBA00022575"/>
    </source>
</evidence>
<dbReference type="PRINTS" id="PR00409">
    <property type="entry name" value="PHDIOXRDTASE"/>
</dbReference>
<evidence type="ECO:0000256" key="8">
    <source>
        <dbReference type="ARBA" id="ARBA00023002"/>
    </source>
</evidence>
<name>A0A815H2C2_ADIRI</name>
<evidence type="ECO:0000256" key="7">
    <source>
        <dbReference type="ARBA" id="ARBA00022723"/>
    </source>
</evidence>
<proteinExistence type="inferred from homology"/>
<keyword evidence="11" id="KW-0520">NAD</keyword>
<dbReference type="GO" id="GO:0051537">
    <property type="term" value="F:2 iron, 2 sulfur cluster binding"/>
    <property type="evidence" value="ECO:0007669"/>
    <property type="project" value="UniProtKB-KW"/>
</dbReference>
<dbReference type="SUPFAM" id="SSF63380">
    <property type="entry name" value="Riboflavin synthase domain-like"/>
    <property type="match status" value="1"/>
</dbReference>
<dbReference type="InterPro" id="IPR009050">
    <property type="entry name" value="Globin-like_sf"/>
</dbReference>
<evidence type="ECO:0000256" key="1">
    <source>
        <dbReference type="ARBA" id="ARBA00006401"/>
    </source>
</evidence>
<dbReference type="Pfam" id="PF22290">
    <property type="entry name" value="DmmA-like_N"/>
    <property type="match status" value="1"/>
</dbReference>
<dbReference type="InterPro" id="IPR054582">
    <property type="entry name" value="DmmA-like_N"/>
</dbReference>
<keyword evidence="4 14" id="KW-0349">Heme</keyword>
<dbReference type="Gene3D" id="2.40.30.10">
    <property type="entry name" value="Translation factors"/>
    <property type="match status" value="1"/>
</dbReference>
<dbReference type="OrthoDB" id="436496at2759"/>
<evidence type="ECO:0000256" key="13">
    <source>
        <dbReference type="ARBA" id="ARBA00049433"/>
    </source>
</evidence>
<comment type="catalytic activity">
    <reaction evidence="12">
        <text>2 nitric oxide + NADH + 2 O2 = 2 nitrate + NAD(+) + H(+)</text>
        <dbReference type="Rhea" id="RHEA:19469"/>
        <dbReference type="ChEBI" id="CHEBI:15378"/>
        <dbReference type="ChEBI" id="CHEBI:15379"/>
        <dbReference type="ChEBI" id="CHEBI:16480"/>
        <dbReference type="ChEBI" id="CHEBI:17632"/>
        <dbReference type="ChEBI" id="CHEBI:57540"/>
        <dbReference type="ChEBI" id="CHEBI:57945"/>
        <dbReference type="EC" id="1.14.12.17"/>
    </reaction>
</comment>
<evidence type="ECO:0000259" key="15">
    <source>
        <dbReference type="PROSITE" id="PS01033"/>
    </source>
</evidence>
<dbReference type="GO" id="GO:0008941">
    <property type="term" value="F:nitric oxide dioxygenase NAD(P)H activity"/>
    <property type="evidence" value="ECO:0007669"/>
    <property type="project" value="UniProtKB-EC"/>
</dbReference>
<keyword evidence="6" id="KW-0001">2Fe-2S</keyword>
<keyword evidence="14" id="KW-0561">Oxygen transport</keyword>
<dbReference type="InterPro" id="IPR017927">
    <property type="entry name" value="FAD-bd_FR_type"/>
</dbReference>
<evidence type="ECO:0000313" key="18">
    <source>
        <dbReference type="Proteomes" id="UP000663852"/>
    </source>
</evidence>
<dbReference type="SUPFAM" id="SSF46458">
    <property type="entry name" value="Globin-like"/>
    <property type="match status" value="1"/>
</dbReference>
<dbReference type="PANTHER" id="PTHR43396:SF3">
    <property type="entry name" value="FLAVOHEMOPROTEIN"/>
    <property type="match status" value="1"/>
</dbReference>
<keyword evidence="9" id="KW-0408">Iron</keyword>
<dbReference type="InterPro" id="IPR012292">
    <property type="entry name" value="Globin/Proto"/>
</dbReference>
<gene>
    <name evidence="17" type="ORF">EDS130_LOCUS33031</name>
</gene>
<feature type="domain" description="Globin" evidence="15">
    <location>
        <begin position="53"/>
        <end position="190"/>
    </location>
</feature>
<dbReference type="GO" id="GO:0019825">
    <property type="term" value="F:oxygen binding"/>
    <property type="evidence" value="ECO:0007669"/>
    <property type="project" value="InterPro"/>
</dbReference>
<dbReference type="InterPro" id="IPR017938">
    <property type="entry name" value="Riboflavin_synthase-like_b-brl"/>
</dbReference>
<dbReference type="EMBL" id="CAJNOJ010000259">
    <property type="protein sequence ID" value="CAF1346546.1"/>
    <property type="molecule type" value="Genomic_DNA"/>
</dbReference>
<keyword evidence="10" id="KW-0411">Iron-sulfur</keyword>
<dbReference type="GO" id="GO:0071949">
    <property type="term" value="F:FAD binding"/>
    <property type="evidence" value="ECO:0007669"/>
    <property type="project" value="TreeGrafter"/>
</dbReference>
<evidence type="ECO:0000259" key="16">
    <source>
        <dbReference type="PROSITE" id="PS51384"/>
    </source>
</evidence>
<organism evidence="17 18">
    <name type="scientific">Adineta ricciae</name>
    <name type="common">Rotifer</name>
    <dbReference type="NCBI Taxonomy" id="249248"/>
    <lineage>
        <taxon>Eukaryota</taxon>
        <taxon>Metazoa</taxon>
        <taxon>Spiralia</taxon>
        <taxon>Gnathifera</taxon>
        <taxon>Rotifera</taxon>
        <taxon>Eurotatoria</taxon>
        <taxon>Bdelloidea</taxon>
        <taxon>Adinetida</taxon>
        <taxon>Adinetidae</taxon>
        <taxon>Adineta</taxon>
    </lineage>
</organism>
<keyword evidence="7" id="KW-0479">Metal-binding</keyword>
<evidence type="ECO:0000256" key="14">
    <source>
        <dbReference type="RuleBase" id="RU000356"/>
    </source>
</evidence>
<dbReference type="GO" id="GO:0020037">
    <property type="term" value="F:heme binding"/>
    <property type="evidence" value="ECO:0007669"/>
    <property type="project" value="InterPro"/>
</dbReference>
<feature type="domain" description="FAD-binding FR-type" evidence="16">
    <location>
        <begin position="202"/>
        <end position="310"/>
    </location>
</feature>
<evidence type="ECO:0000256" key="12">
    <source>
        <dbReference type="ARBA" id="ARBA00048649"/>
    </source>
</evidence>
<dbReference type="Pfam" id="PF00042">
    <property type="entry name" value="Globin"/>
    <property type="match status" value="1"/>
</dbReference>
<keyword evidence="5" id="KW-0285">Flavoprotein</keyword>
<evidence type="ECO:0000256" key="9">
    <source>
        <dbReference type="ARBA" id="ARBA00023004"/>
    </source>
</evidence>
<comment type="catalytic activity">
    <reaction evidence="13">
        <text>2 nitric oxide + NADPH + 2 O2 = 2 nitrate + NADP(+) + H(+)</text>
        <dbReference type="Rhea" id="RHEA:19465"/>
        <dbReference type="ChEBI" id="CHEBI:15378"/>
        <dbReference type="ChEBI" id="CHEBI:15379"/>
        <dbReference type="ChEBI" id="CHEBI:16480"/>
        <dbReference type="ChEBI" id="CHEBI:17632"/>
        <dbReference type="ChEBI" id="CHEBI:57783"/>
        <dbReference type="ChEBI" id="CHEBI:58349"/>
        <dbReference type="EC" id="1.14.12.17"/>
    </reaction>
</comment>
<accession>A0A815H2C2</accession>
<keyword evidence="3" id="KW-0216">Detoxification</keyword>
<dbReference type="Gene3D" id="3.40.50.80">
    <property type="entry name" value="Nucleotide-binding domain of ferredoxin-NADP reductase (FNR) module"/>
    <property type="match status" value="1"/>
</dbReference>